<evidence type="ECO:0000256" key="2">
    <source>
        <dbReference type="ARBA" id="ARBA00022679"/>
    </source>
</evidence>
<dbReference type="InterPro" id="IPR008271">
    <property type="entry name" value="Ser/Thr_kinase_AS"/>
</dbReference>
<evidence type="ECO:0000313" key="11">
    <source>
        <dbReference type="EnsemblPlants" id="Ma03_p16910.1"/>
    </source>
</evidence>
<dbReference type="PANTHER" id="PTHR24348">
    <property type="entry name" value="SERINE/THREONINE-PROTEIN KINASE UNC-51-RELATED"/>
    <property type="match status" value="1"/>
</dbReference>
<dbReference type="GO" id="GO:0004674">
    <property type="term" value="F:protein serine/threonine kinase activity"/>
    <property type="evidence" value="ECO:0000318"/>
    <property type="project" value="GO_Central"/>
</dbReference>
<dbReference type="PROSITE" id="PS50011">
    <property type="entry name" value="PROTEIN_KINASE_DOM"/>
    <property type="match status" value="1"/>
</dbReference>
<dbReference type="InterPro" id="IPR011009">
    <property type="entry name" value="Kinase-like_dom_sf"/>
</dbReference>
<keyword evidence="2" id="KW-0808">Transferase</keyword>
<evidence type="ECO:0000313" key="12">
    <source>
        <dbReference type="Proteomes" id="UP000012960"/>
    </source>
</evidence>
<comment type="similarity">
    <text evidence="1">Belongs to the protein kinase superfamily. CAMK Ser/Thr protein kinase family. SNF1 subfamily.</text>
</comment>
<keyword evidence="4" id="KW-0418">Kinase</keyword>
<dbReference type="SUPFAM" id="SSF56112">
    <property type="entry name" value="Protein kinase-like (PK-like)"/>
    <property type="match status" value="1"/>
</dbReference>
<feature type="domain" description="Protein kinase" evidence="9">
    <location>
        <begin position="18"/>
        <end position="274"/>
    </location>
</feature>
<dbReference type="Gramene" id="Ma03_t16910.1">
    <property type="protein sequence ID" value="Ma03_p16910.1"/>
    <property type="gene ID" value="Ma03_g16910"/>
</dbReference>
<dbReference type="Pfam" id="PF24497">
    <property type="entry name" value="MIT_ATG1"/>
    <property type="match status" value="1"/>
</dbReference>
<feature type="binding site" evidence="7">
    <location>
        <position position="47"/>
    </location>
    <ligand>
        <name>ATP</name>
        <dbReference type="ChEBI" id="CHEBI:30616"/>
    </ligand>
</feature>
<dbReference type="FunCoup" id="A0A804ICZ3">
    <property type="interactions" value="561"/>
</dbReference>
<gene>
    <name evidence="10" type="ORF">GSMUA_95810.1</name>
</gene>
<dbReference type="GO" id="GO:0010506">
    <property type="term" value="P:regulation of autophagy"/>
    <property type="evidence" value="ECO:0007669"/>
    <property type="project" value="InterPro"/>
</dbReference>
<evidence type="ECO:0000256" key="7">
    <source>
        <dbReference type="PROSITE-ProRule" id="PRU10141"/>
    </source>
</evidence>
<protein>
    <submittedName>
        <fullName evidence="10">(wild Malaysian banana) hypothetical protein</fullName>
    </submittedName>
</protein>
<sequence length="713" mass="78663">MASTSGGVARGRRLVGDYIIDRQIGAGAFSTVWLARHRIQGTEVAVKEIAMSRLSEKLRRSLLSEVSILGRISHPNIIALYDFIQIPGRIYLVLELCRGGDLSLYIQSHGRVSEATAMYFMKQLASGLQVLRANNVIHRDLKPQNLLLSTYDENATLKIADFGFARSLSPSTLADTLCGTPLYMAPEVMELKKYDGKADLWSVGVIFYQLVTGKTPFTANNQIELLQNIVNAKQLCFPSHHNLSSDCMDLCQKLLHPNAVERLTFEEFFNHQFLSKQPPVDIARMIYREQESIPLVECSRTRSIGENSHDDYLPFPLDEESIRKKRNLSHSMLKGTVRPDSGFSVDIGHKNRICSPSEVVAISSGYGGHRHDSRESPGVPAKDIFFMVQKPTSSSSKDSAAVDSLELVDQDYVLVPRPPLLMSLSSVSPSRPSNSPCKSEGSQITSPNVRASSAPMPISGAAVSNAPAIRSLGSCGSPASETSHGSIDMSDAVEQPSGHFMTRIISLQQFASVITDVVKEKIENGQRLEAFSVQLVVLAIWRQALHICHAHDASGMEASPSHEVKTQKNCISKTVEYINCTSSQALDAISSEIQRNFLFGVEYGEELSWEIRQMAVATKLPDAMEIIFQSALTLGRQGGVDEMMGNTESASSRYSKAVCLLCFLLVEAPSLVLSPPFSLTNSDRCRLRLYIEVINDRRGQFQLQRTVIKHEGH</sequence>
<evidence type="ECO:0000256" key="1">
    <source>
        <dbReference type="ARBA" id="ARBA00006234"/>
    </source>
</evidence>
<feature type="region of interest" description="Disordered" evidence="8">
    <location>
        <begin position="424"/>
        <end position="453"/>
    </location>
</feature>
<dbReference type="InterPro" id="IPR056281">
    <property type="entry name" value="MIT_ATG1a/b/c"/>
</dbReference>
<dbReference type="GO" id="GO:0005524">
    <property type="term" value="F:ATP binding"/>
    <property type="evidence" value="ECO:0007669"/>
    <property type="project" value="UniProtKB-UniRule"/>
</dbReference>
<evidence type="ECO:0000256" key="6">
    <source>
        <dbReference type="ARBA" id="ARBA00058225"/>
    </source>
</evidence>
<evidence type="ECO:0000256" key="4">
    <source>
        <dbReference type="ARBA" id="ARBA00022777"/>
    </source>
</evidence>
<dbReference type="InterPro" id="IPR045269">
    <property type="entry name" value="Atg1-like"/>
</dbReference>
<dbReference type="Pfam" id="PF00069">
    <property type="entry name" value="Pkinase"/>
    <property type="match status" value="1"/>
</dbReference>
<dbReference type="PROSITE" id="PS00108">
    <property type="entry name" value="PROTEIN_KINASE_ST"/>
    <property type="match status" value="1"/>
</dbReference>
<dbReference type="InterPro" id="IPR000719">
    <property type="entry name" value="Prot_kinase_dom"/>
</dbReference>
<accession>A0A804ICZ3</accession>
<keyword evidence="5 7" id="KW-0067">ATP-binding</keyword>
<comment type="function">
    <text evidence="6">CIPK serine-threonine protein kinases interact with CBL proteins. Binding of a CBL protein to the regulatory NAF domain of CIPK protein lead to the activation of the kinase in a calcium-dependent manner.</text>
</comment>
<dbReference type="FunFam" id="1.10.510.10:FF:000571">
    <property type="entry name" value="Maternal embryonic leucine zipper kinase"/>
    <property type="match status" value="1"/>
</dbReference>
<dbReference type="OrthoDB" id="346907at2759"/>
<dbReference type="Gene3D" id="1.10.510.10">
    <property type="entry name" value="Transferase(Phosphotransferase) domain 1"/>
    <property type="match status" value="1"/>
</dbReference>
<dbReference type="InParanoid" id="A0A804ICZ3"/>
<dbReference type="EMBL" id="HG996466">
    <property type="protein sequence ID" value="CAG1860277.1"/>
    <property type="molecule type" value="Genomic_DNA"/>
</dbReference>
<evidence type="ECO:0000313" key="10">
    <source>
        <dbReference type="EMBL" id="CAG1860277.1"/>
    </source>
</evidence>
<evidence type="ECO:0000256" key="8">
    <source>
        <dbReference type="SAM" id="MobiDB-lite"/>
    </source>
</evidence>
<keyword evidence="12" id="KW-1185">Reference proteome</keyword>
<dbReference type="OMA" id="HIERAFL"/>
<dbReference type="InterPro" id="IPR017441">
    <property type="entry name" value="Protein_kinase_ATP_BS"/>
</dbReference>
<feature type="compositionally biased region" description="Low complexity" evidence="8">
    <location>
        <begin position="424"/>
        <end position="436"/>
    </location>
</feature>
<evidence type="ECO:0000259" key="9">
    <source>
        <dbReference type="PROSITE" id="PS50011"/>
    </source>
</evidence>
<dbReference type="GO" id="GO:0005737">
    <property type="term" value="C:cytoplasm"/>
    <property type="evidence" value="ECO:0000318"/>
    <property type="project" value="GO_Central"/>
</dbReference>
<dbReference type="FunFam" id="3.30.200.20:FF:000042">
    <property type="entry name" value="Aurora kinase A"/>
    <property type="match status" value="1"/>
</dbReference>
<dbReference type="Proteomes" id="UP000012960">
    <property type="component" value="Unplaced"/>
</dbReference>
<reference evidence="10" key="1">
    <citation type="submission" date="2021-03" db="EMBL/GenBank/DDBJ databases">
        <authorList>
            <consortium name="Genoscope - CEA"/>
            <person name="William W."/>
        </authorList>
    </citation>
    <scope>NUCLEOTIDE SEQUENCE</scope>
    <source>
        <strain evidence="10">Doubled-haploid Pahang</strain>
    </source>
</reference>
<organism evidence="11 12">
    <name type="scientific">Musa acuminata subsp. malaccensis</name>
    <name type="common">Wild banana</name>
    <name type="synonym">Musa malaccensis</name>
    <dbReference type="NCBI Taxonomy" id="214687"/>
    <lineage>
        <taxon>Eukaryota</taxon>
        <taxon>Viridiplantae</taxon>
        <taxon>Streptophyta</taxon>
        <taxon>Embryophyta</taxon>
        <taxon>Tracheophyta</taxon>
        <taxon>Spermatophyta</taxon>
        <taxon>Magnoliopsida</taxon>
        <taxon>Liliopsida</taxon>
        <taxon>Zingiberales</taxon>
        <taxon>Musaceae</taxon>
        <taxon>Musa</taxon>
    </lineage>
</organism>
<dbReference type="PANTHER" id="PTHR24348:SF68">
    <property type="entry name" value="SERINE_THREONINE-PROTEIN KINASE ATG1C"/>
    <property type="match status" value="1"/>
</dbReference>
<feature type="compositionally biased region" description="Polar residues" evidence="8">
    <location>
        <begin position="440"/>
        <end position="451"/>
    </location>
</feature>
<dbReference type="AlphaFoldDB" id="A0A804ICZ3"/>
<evidence type="ECO:0000256" key="3">
    <source>
        <dbReference type="ARBA" id="ARBA00022741"/>
    </source>
</evidence>
<evidence type="ECO:0000256" key="5">
    <source>
        <dbReference type="ARBA" id="ARBA00022840"/>
    </source>
</evidence>
<dbReference type="SMART" id="SM00220">
    <property type="entry name" value="S_TKc"/>
    <property type="match status" value="1"/>
</dbReference>
<dbReference type="CDD" id="cd14009">
    <property type="entry name" value="STKc_ATG1_ULK_like"/>
    <property type="match status" value="1"/>
</dbReference>
<proteinExistence type="inferred from homology"/>
<name>A0A804ICZ3_MUSAM</name>
<reference evidence="11" key="2">
    <citation type="submission" date="2021-05" db="UniProtKB">
        <authorList>
            <consortium name="EnsemblPlants"/>
        </authorList>
    </citation>
    <scope>IDENTIFICATION</scope>
    <source>
        <strain evidence="11">subsp. malaccensis</strain>
    </source>
</reference>
<dbReference type="EnsemblPlants" id="Ma03_t16910.1">
    <property type="protein sequence ID" value="Ma03_p16910.1"/>
    <property type="gene ID" value="Ma03_g16910"/>
</dbReference>
<dbReference type="PROSITE" id="PS00107">
    <property type="entry name" value="PROTEIN_KINASE_ATP"/>
    <property type="match status" value="1"/>
</dbReference>
<keyword evidence="3 7" id="KW-0547">Nucleotide-binding</keyword>